<dbReference type="AlphaFoldDB" id="A0A9N9P4Z5"/>
<evidence type="ECO:0000313" key="2">
    <source>
        <dbReference type="EMBL" id="CAG8804092.1"/>
    </source>
</evidence>
<gene>
    <name evidence="2" type="ORF">DERYTH_LOCUS24025</name>
</gene>
<dbReference type="OrthoDB" id="2422570at2759"/>
<proteinExistence type="predicted"/>
<evidence type="ECO:0000313" key="3">
    <source>
        <dbReference type="Proteomes" id="UP000789405"/>
    </source>
</evidence>
<feature type="region of interest" description="Disordered" evidence="1">
    <location>
        <begin position="155"/>
        <end position="202"/>
    </location>
</feature>
<feature type="compositionally biased region" description="Basic residues" evidence="1">
    <location>
        <begin position="156"/>
        <end position="167"/>
    </location>
</feature>
<comment type="caution">
    <text evidence="2">The sequence shown here is derived from an EMBL/GenBank/DDBJ whole genome shotgun (WGS) entry which is preliminary data.</text>
</comment>
<dbReference type="Proteomes" id="UP000789405">
    <property type="component" value="Unassembled WGS sequence"/>
</dbReference>
<dbReference type="EMBL" id="CAJVPY010038619">
    <property type="protein sequence ID" value="CAG8804092.1"/>
    <property type="molecule type" value="Genomic_DNA"/>
</dbReference>
<evidence type="ECO:0000256" key="1">
    <source>
        <dbReference type="SAM" id="MobiDB-lite"/>
    </source>
</evidence>
<feature type="region of interest" description="Disordered" evidence="1">
    <location>
        <begin position="1"/>
        <end position="30"/>
    </location>
</feature>
<feature type="non-terminal residue" evidence="2">
    <location>
        <position position="202"/>
    </location>
</feature>
<keyword evidence="3" id="KW-1185">Reference proteome</keyword>
<name>A0A9N9P4Z5_9GLOM</name>
<sequence>DPTDNNKDTKKENQVNHNAPIDIDESNLNDTKKKKQFDHNASIDVDESDPNLLEKDIELTLNVDEISKTQDTTACTNSSYKPKYRKHINHNAFIDVDKSDLNNNSKKATKGTCINHNSPINFNECDTNLSEKNIALNIGEIEILETQDIISTNNIHKSKKRRNHKSLKKLDKDMLETQDTTSPINNSRKFKKRKNYESLKKT</sequence>
<accession>A0A9N9P4Z5</accession>
<feature type="compositionally biased region" description="Polar residues" evidence="1">
    <location>
        <begin position="177"/>
        <end position="187"/>
    </location>
</feature>
<protein>
    <submittedName>
        <fullName evidence="2">27316_t:CDS:1</fullName>
    </submittedName>
</protein>
<organism evidence="2 3">
    <name type="scientific">Dentiscutata erythropus</name>
    <dbReference type="NCBI Taxonomy" id="1348616"/>
    <lineage>
        <taxon>Eukaryota</taxon>
        <taxon>Fungi</taxon>
        <taxon>Fungi incertae sedis</taxon>
        <taxon>Mucoromycota</taxon>
        <taxon>Glomeromycotina</taxon>
        <taxon>Glomeromycetes</taxon>
        <taxon>Diversisporales</taxon>
        <taxon>Gigasporaceae</taxon>
        <taxon>Dentiscutata</taxon>
    </lineage>
</organism>
<reference evidence="2" key="1">
    <citation type="submission" date="2021-06" db="EMBL/GenBank/DDBJ databases">
        <authorList>
            <person name="Kallberg Y."/>
            <person name="Tangrot J."/>
            <person name="Rosling A."/>
        </authorList>
    </citation>
    <scope>NUCLEOTIDE SEQUENCE</scope>
    <source>
        <strain evidence="2">MA453B</strain>
    </source>
</reference>
<feature type="compositionally biased region" description="Basic and acidic residues" evidence="1">
    <location>
        <begin position="1"/>
        <end position="14"/>
    </location>
</feature>